<dbReference type="Proteomes" id="UP000284841">
    <property type="component" value="Unassembled WGS sequence"/>
</dbReference>
<comment type="caution">
    <text evidence="2">The sequence shown here is derived from an EMBL/GenBank/DDBJ whole genome shotgun (WGS) entry which is preliminary data.</text>
</comment>
<protein>
    <submittedName>
        <fullName evidence="2">3-methylornithyl-N6-L-lysine dehydrogenase PylD</fullName>
    </submittedName>
</protein>
<dbReference type="Pfam" id="PF21455">
    <property type="entry name" value="PylD_N"/>
    <property type="match status" value="1"/>
</dbReference>
<dbReference type="InterPro" id="IPR023914">
    <property type="entry name" value="Pyrrolys_PylD"/>
</dbReference>
<name>A0A415DY88_9FIRM</name>
<evidence type="ECO:0000259" key="1">
    <source>
        <dbReference type="Pfam" id="PF21455"/>
    </source>
</evidence>
<evidence type="ECO:0000313" key="3">
    <source>
        <dbReference type="Proteomes" id="UP000284841"/>
    </source>
</evidence>
<accession>A0A415DY88</accession>
<dbReference type="NCBIfam" id="TIGR03911">
    <property type="entry name" value="pyrrolys_PylD"/>
    <property type="match status" value="1"/>
</dbReference>
<reference evidence="2 3" key="1">
    <citation type="submission" date="2018-08" db="EMBL/GenBank/DDBJ databases">
        <title>A genome reference for cultivated species of the human gut microbiota.</title>
        <authorList>
            <person name="Zou Y."/>
            <person name="Xue W."/>
            <person name="Luo G."/>
        </authorList>
    </citation>
    <scope>NUCLEOTIDE SEQUENCE [LARGE SCALE GENOMIC DNA]</scope>
    <source>
        <strain evidence="2 3">AM07-24</strain>
    </source>
</reference>
<dbReference type="OrthoDB" id="5418995at2"/>
<dbReference type="AlphaFoldDB" id="A0A415DY88"/>
<dbReference type="Gene3D" id="3.40.50.12150">
    <property type="match status" value="1"/>
</dbReference>
<dbReference type="EMBL" id="QRMS01000004">
    <property type="protein sequence ID" value="RHJ85824.1"/>
    <property type="molecule type" value="Genomic_DNA"/>
</dbReference>
<dbReference type="STRING" id="1776384.GCA_900086585_02092"/>
<dbReference type="InterPro" id="IPR036291">
    <property type="entry name" value="NAD(P)-bd_dom_sf"/>
</dbReference>
<dbReference type="SUPFAM" id="SSF51735">
    <property type="entry name" value="NAD(P)-binding Rossmann-fold domains"/>
    <property type="match status" value="1"/>
</dbReference>
<proteinExistence type="predicted"/>
<sequence>MTRLKTEWVEYMIDGMDAYNQSLMQKIGVDLAGLAMRTFHMTQADFDRARACNKVAVVPITQGEGIIGSFSESVAAIVRSMGFCADVMPHTDVDGIYDGYQRGCNIFFFADDIRYLALNTKTNKASDNNYATALGFIEVLTALMEKHGKRIAKEKILQIGHGIVGREAVKILTSRGVDFDIYDKDQETLAELSCKKLQGPAQIRDYRYILDFTNEGGWLKDAYLKDAILYASPGVPYSMDQAAEARFEDKAVHDNLEIGTAIMLGEALQI</sequence>
<dbReference type="RefSeq" id="WP_118336017.1">
    <property type="nucleotide sequence ID" value="NZ_AP025567.1"/>
</dbReference>
<feature type="domain" description="Pyrrolysine biosynthesis protein PylD N-terminal" evidence="1">
    <location>
        <begin position="14"/>
        <end position="126"/>
    </location>
</feature>
<gene>
    <name evidence="2" type="primary">pylD</name>
    <name evidence="2" type="ORF">DW099_13330</name>
</gene>
<evidence type="ECO:0000313" key="2">
    <source>
        <dbReference type="EMBL" id="RHJ85824.1"/>
    </source>
</evidence>
<keyword evidence="3" id="KW-1185">Reference proteome</keyword>
<organism evidence="2 3">
    <name type="scientific">Emergencia timonensis</name>
    <dbReference type="NCBI Taxonomy" id="1776384"/>
    <lineage>
        <taxon>Bacteria</taxon>
        <taxon>Bacillati</taxon>
        <taxon>Bacillota</taxon>
        <taxon>Clostridia</taxon>
        <taxon>Peptostreptococcales</taxon>
        <taxon>Anaerovoracaceae</taxon>
        <taxon>Emergencia</taxon>
    </lineage>
</organism>
<dbReference type="Gene3D" id="3.40.50.720">
    <property type="entry name" value="NAD(P)-binding Rossmann-like Domain"/>
    <property type="match status" value="1"/>
</dbReference>
<dbReference type="InterPro" id="IPR048757">
    <property type="entry name" value="PylD_N"/>
</dbReference>